<sequence length="433" mass="50533">MHIPEDILHFIWRFRLFQPYPLYSLSGDRIEVLHPGQYNRDAGPDFLFARLRIGGREWHGHIEIHVLSSGWKLHGHHQDVAYNAVILHVVWEGNTPCFLADGTLLPCLQLRDFIPADLLERAERLLGNLHWLPCHYALEEVPIFQKLQVLQRMGVARLEERYTGVMDLLAKFKGDWERVSFCLLSAAFGMKVNKDAFIDYSDILSLRLLKKLKGRALAIQALFFGQAGFLTGQRAPDQYMETLQVEYRYLKHAHQLQELSPHQWKFLRMRPFNFPTFKLAQLAAMYTAYPSWFSNIVHAQNLTELHNLCQEIKVPDYWERHFHFEQETQQHSTAISLPFFHLLAINAFVQLLFGYGKHIDNAEMMDRAISWLENLKKEDNSIVRRYQEYGLESSNALESQALLHLRNRYCNTRRCLSCGIALEVIRGDLCGKV</sequence>
<dbReference type="Pfam" id="PF11013">
    <property type="entry name" value="DUF2851"/>
    <property type="match status" value="1"/>
</dbReference>
<evidence type="ECO:0000313" key="2">
    <source>
        <dbReference type="Proteomes" id="UP000236731"/>
    </source>
</evidence>
<dbReference type="Proteomes" id="UP000236731">
    <property type="component" value="Unassembled WGS sequence"/>
</dbReference>
<reference evidence="2" key="1">
    <citation type="submission" date="2016-10" db="EMBL/GenBank/DDBJ databases">
        <authorList>
            <person name="Varghese N."/>
            <person name="Submissions S."/>
        </authorList>
    </citation>
    <scope>NUCLEOTIDE SEQUENCE [LARGE SCALE GENOMIC DNA]</scope>
    <source>
        <strain evidence="2">DSM 22361</strain>
    </source>
</reference>
<protein>
    <recommendedName>
        <fullName evidence="3">DUF2851 domain-containing protein</fullName>
    </recommendedName>
</protein>
<keyword evidence="2" id="KW-1185">Reference proteome</keyword>
<evidence type="ECO:0000313" key="1">
    <source>
        <dbReference type="EMBL" id="SEG12811.1"/>
    </source>
</evidence>
<dbReference type="InterPro" id="IPR021272">
    <property type="entry name" value="DUF2851"/>
</dbReference>
<dbReference type="EMBL" id="FNUT01000005">
    <property type="protein sequence ID" value="SEG12811.1"/>
    <property type="molecule type" value="Genomic_DNA"/>
</dbReference>
<evidence type="ECO:0008006" key="3">
    <source>
        <dbReference type="Google" id="ProtNLM"/>
    </source>
</evidence>
<organism evidence="1 2">
    <name type="scientific">Sphingobacterium lactis</name>
    <dbReference type="NCBI Taxonomy" id="797291"/>
    <lineage>
        <taxon>Bacteria</taxon>
        <taxon>Pseudomonadati</taxon>
        <taxon>Bacteroidota</taxon>
        <taxon>Sphingobacteriia</taxon>
        <taxon>Sphingobacteriales</taxon>
        <taxon>Sphingobacteriaceae</taxon>
        <taxon>Sphingobacterium</taxon>
    </lineage>
</organism>
<proteinExistence type="predicted"/>
<dbReference type="OrthoDB" id="1005072at2"/>
<dbReference type="RefSeq" id="WP_103905975.1">
    <property type="nucleotide sequence ID" value="NZ_CP049246.1"/>
</dbReference>
<gene>
    <name evidence="1" type="ORF">SAMN05421877_10550</name>
</gene>
<accession>A0A1H5XM50</accession>
<dbReference type="AlphaFoldDB" id="A0A1H5XM50"/>
<name>A0A1H5XM50_9SPHI</name>